<proteinExistence type="predicted"/>
<organism evidence="3">
    <name type="scientific">Arion vulgaris</name>
    <dbReference type="NCBI Taxonomy" id="1028688"/>
    <lineage>
        <taxon>Eukaryota</taxon>
        <taxon>Metazoa</taxon>
        <taxon>Spiralia</taxon>
        <taxon>Lophotrochozoa</taxon>
        <taxon>Mollusca</taxon>
        <taxon>Gastropoda</taxon>
        <taxon>Heterobranchia</taxon>
        <taxon>Euthyneura</taxon>
        <taxon>Panpulmonata</taxon>
        <taxon>Eupulmonata</taxon>
        <taxon>Stylommatophora</taxon>
        <taxon>Helicina</taxon>
        <taxon>Arionoidea</taxon>
        <taxon>Arionidae</taxon>
        <taxon>Arion</taxon>
    </lineage>
</organism>
<feature type="non-terminal residue" evidence="3">
    <location>
        <position position="1"/>
    </location>
</feature>
<accession>A0A0B6ZS67</accession>
<dbReference type="PANTHER" id="PTHR16095:SF11">
    <property type="entry name" value="TRANSMEMBRANE PROTEIN 143"/>
    <property type="match status" value="1"/>
</dbReference>
<sequence>LKKDSKLTLKAFKEVPVQGLEKLLPDGSIHMRTIDKGVLVTSVAVSGFGILAKVAANFVGVDIDWSLILTILSGALGFRVWYTYTDKRNKYLVDVARLLFFKNIANNRGLLKLLVDRAQDESLKEALLAYVFLLNSQPHDLRNKIQSLFVTLSPGGLTGEELESGVEKWLEKKTGAKTKFNSTEALKVLKHFGILSEKNQKYHVLQLNEAASLLPQCPRSIIARRVAEADAAEGYDRDEHLETEDIYIAEDHKTRRYGWF</sequence>
<keyword evidence="2" id="KW-0812">Transmembrane</keyword>
<name>A0A0B6ZS67_9EUPU</name>
<feature type="transmembrane region" description="Helical" evidence="2">
    <location>
        <begin position="38"/>
        <end position="59"/>
    </location>
</feature>
<keyword evidence="2" id="KW-0472">Membrane</keyword>
<dbReference type="InterPro" id="IPR022227">
    <property type="entry name" value="DUF3754"/>
</dbReference>
<evidence type="ECO:0000256" key="1">
    <source>
        <dbReference type="ARBA" id="ARBA00022553"/>
    </source>
</evidence>
<evidence type="ECO:0000256" key="2">
    <source>
        <dbReference type="SAM" id="Phobius"/>
    </source>
</evidence>
<dbReference type="EMBL" id="HACG01024594">
    <property type="protein sequence ID" value="CEK71459.1"/>
    <property type="molecule type" value="Transcribed_RNA"/>
</dbReference>
<protein>
    <submittedName>
        <fullName evidence="3">Uncharacterized protein</fullName>
    </submittedName>
</protein>
<dbReference type="PANTHER" id="PTHR16095">
    <property type="entry name" value="TRANSMEMBRANE PROTEIN 143 FAMILY MEMBER"/>
    <property type="match status" value="1"/>
</dbReference>
<dbReference type="Pfam" id="PF12576">
    <property type="entry name" value="DUF3754"/>
    <property type="match status" value="1"/>
</dbReference>
<keyword evidence="1" id="KW-0597">Phosphoprotein</keyword>
<reference evidence="3" key="1">
    <citation type="submission" date="2014-12" db="EMBL/GenBank/DDBJ databases">
        <title>Insight into the proteome of Arion vulgaris.</title>
        <authorList>
            <person name="Aradska J."/>
            <person name="Bulat T."/>
            <person name="Smidak R."/>
            <person name="Sarate P."/>
            <person name="Gangsoo J."/>
            <person name="Sialana F."/>
            <person name="Bilban M."/>
            <person name="Lubec G."/>
        </authorList>
    </citation>
    <scope>NUCLEOTIDE SEQUENCE</scope>
    <source>
        <tissue evidence="3">Skin</tissue>
    </source>
</reference>
<evidence type="ECO:0000313" key="3">
    <source>
        <dbReference type="EMBL" id="CEK71459.1"/>
    </source>
</evidence>
<dbReference type="AlphaFoldDB" id="A0A0B6ZS67"/>
<feature type="transmembrane region" description="Helical" evidence="2">
    <location>
        <begin position="65"/>
        <end position="82"/>
    </location>
</feature>
<gene>
    <name evidence="3" type="primary">ORF78473</name>
</gene>
<keyword evidence="2" id="KW-1133">Transmembrane helix</keyword>